<evidence type="ECO:0000256" key="3">
    <source>
        <dbReference type="ARBA" id="ARBA00004371"/>
    </source>
</evidence>
<dbReference type="SUPFAM" id="SSF53649">
    <property type="entry name" value="Alkaline phosphatase-like"/>
    <property type="match status" value="1"/>
</dbReference>
<reference evidence="20" key="1">
    <citation type="submission" date="2012-07" db="EMBL/GenBank/DDBJ databases">
        <title>Genome of the Chinese tree shrew, a rising model animal genetically related to primates.</title>
        <authorList>
            <person name="Zhang G."/>
            <person name="Fan Y."/>
            <person name="Yao Y."/>
            <person name="Huang Z."/>
        </authorList>
    </citation>
    <scope>NUCLEOTIDE SEQUENCE [LARGE SCALE GENOMIC DNA]</scope>
</reference>
<evidence type="ECO:0000256" key="8">
    <source>
        <dbReference type="ARBA" id="ARBA00022723"/>
    </source>
</evidence>
<keyword evidence="14" id="KW-0458">Lysosome</keyword>
<comment type="cofactor">
    <cofactor evidence="2">
        <name>Ca(2+)</name>
        <dbReference type="ChEBI" id="CHEBI:29108"/>
    </cofactor>
</comment>
<keyword evidence="11" id="KW-0106">Calcium</keyword>
<reference evidence="20" key="2">
    <citation type="journal article" date="2013" name="Nat. Commun.">
        <title>Genome of the Chinese tree shrew.</title>
        <authorList>
            <person name="Fan Y."/>
            <person name="Huang Z.Y."/>
            <person name="Cao C.C."/>
            <person name="Chen C.S."/>
            <person name="Chen Y.X."/>
            <person name="Fan D.D."/>
            <person name="He J."/>
            <person name="Hou H.L."/>
            <person name="Hu L."/>
            <person name="Hu X.T."/>
            <person name="Jiang X.T."/>
            <person name="Lai R."/>
            <person name="Lang Y.S."/>
            <person name="Liang B."/>
            <person name="Liao S.G."/>
            <person name="Mu D."/>
            <person name="Ma Y.Y."/>
            <person name="Niu Y.Y."/>
            <person name="Sun X.Q."/>
            <person name="Xia J.Q."/>
            <person name="Xiao J."/>
            <person name="Xiong Z.Q."/>
            <person name="Xu L."/>
            <person name="Yang L."/>
            <person name="Zhang Y."/>
            <person name="Zhao W."/>
            <person name="Zhao X.D."/>
            <person name="Zheng Y.T."/>
            <person name="Zhou J.M."/>
            <person name="Zhu Y.B."/>
            <person name="Zhang G.J."/>
            <person name="Wang J."/>
            <person name="Yao Y.G."/>
        </authorList>
    </citation>
    <scope>NUCLEOTIDE SEQUENCE [LARGE SCALE GENOMIC DNA]</scope>
</reference>
<dbReference type="PANTHER" id="PTHR42693:SF47">
    <property type="entry name" value="N-ACETYLGALACTOSAMINE-6-SULFATASE"/>
    <property type="match status" value="1"/>
</dbReference>
<evidence type="ECO:0000256" key="16">
    <source>
        <dbReference type="ARBA" id="ARBA00032952"/>
    </source>
</evidence>
<evidence type="ECO:0000256" key="7">
    <source>
        <dbReference type="ARBA" id="ARBA00019527"/>
    </source>
</evidence>
<proteinExistence type="inferred from homology"/>
<keyword evidence="12" id="KW-1015">Disulfide bond</keyword>
<organism evidence="19 20">
    <name type="scientific">Tupaia chinensis</name>
    <name type="common">Chinese tree shrew</name>
    <name type="synonym">Tupaia belangeri chinensis</name>
    <dbReference type="NCBI Taxonomy" id="246437"/>
    <lineage>
        <taxon>Eukaryota</taxon>
        <taxon>Metazoa</taxon>
        <taxon>Chordata</taxon>
        <taxon>Craniata</taxon>
        <taxon>Vertebrata</taxon>
        <taxon>Euteleostomi</taxon>
        <taxon>Mammalia</taxon>
        <taxon>Eutheria</taxon>
        <taxon>Euarchontoglires</taxon>
        <taxon>Scandentia</taxon>
        <taxon>Tupaiidae</taxon>
        <taxon>Tupaia</taxon>
    </lineage>
</organism>
<dbReference type="InParanoid" id="L9KJF2"/>
<dbReference type="Pfam" id="PF00884">
    <property type="entry name" value="Sulfatase"/>
    <property type="match status" value="1"/>
</dbReference>
<keyword evidence="13" id="KW-0325">Glycoprotein</keyword>
<evidence type="ECO:0000256" key="4">
    <source>
        <dbReference type="ARBA" id="ARBA00008779"/>
    </source>
</evidence>
<dbReference type="AlphaFoldDB" id="L9KJF2"/>
<evidence type="ECO:0000256" key="5">
    <source>
        <dbReference type="ARBA" id="ARBA00011738"/>
    </source>
</evidence>
<evidence type="ECO:0000256" key="14">
    <source>
        <dbReference type="ARBA" id="ARBA00023228"/>
    </source>
</evidence>
<evidence type="ECO:0000256" key="6">
    <source>
        <dbReference type="ARBA" id="ARBA00012117"/>
    </source>
</evidence>
<dbReference type="GO" id="GO:0043890">
    <property type="term" value="F:N-acetylgalactosamine-6-sulfatase activity"/>
    <property type="evidence" value="ECO:0007669"/>
    <property type="project" value="UniProtKB-EC"/>
</dbReference>
<dbReference type="FunFam" id="3.40.720.10:FF:000021">
    <property type="entry name" value="Galactosamine (N-acetyl)-6-sulfatase"/>
    <property type="match status" value="1"/>
</dbReference>
<dbReference type="GO" id="GO:0005764">
    <property type="term" value="C:lysosome"/>
    <property type="evidence" value="ECO:0007669"/>
    <property type="project" value="UniProtKB-SubCell"/>
</dbReference>
<evidence type="ECO:0000256" key="12">
    <source>
        <dbReference type="ARBA" id="ARBA00023157"/>
    </source>
</evidence>
<keyword evidence="8" id="KW-0479">Metal-binding</keyword>
<evidence type="ECO:0000256" key="1">
    <source>
        <dbReference type="ARBA" id="ARBA00000027"/>
    </source>
</evidence>
<evidence type="ECO:0000313" key="20">
    <source>
        <dbReference type="Proteomes" id="UP000011518"/>
    </source>
</evidence>
<dbReference type="PROSITE" id="PS00149">
    <property type="entry name" value="SULFATASE_2"/>
    <property type="match status" value="1"/>
</dbReference>
<evidence type="ECO:0000256" key="17">
    <source>
        <dbReference type="ARBA" id="ARBA00033059"/>
    </source>
</evidence>
<evidence type="ECO:0000256" key="10">
    <source>
        <dbReference type="ARBA" id="ARBA00022801"/>
    </source>
</evidence>
<dbReference type="InterPro" id="IPR017850">
    <property type="entry name" value="Alkaline_phosphatase_core_sf"/>
</dbReference>
<evidence type="ECO:0000256" key="15">
    <source>
        <dbReference type="ARBA" id="ARBA00030478"/>
    </source>
</evidence>
<dbReference type="PROSITE" id="PS00523">
    <property type="entry name" value="SULFATASE_1"/>
    <property type="match status" value="1"/>
</dbReference>
<comment type="catalytic activity">
    <reaction evidence="1">
        <text>Hydrolysis of the 6-sulfate groups of the N-acetyl-D-galactosamine 6-sulfate units of chondroitin sulfate and of the D-galactose 6-sulfate units of keratan sulfate.</text>
        <dbReference type="EC" id="3.1.6.4"/>
    </reaction>
</comment>
<dbReference type="Proteomes" id="UP000011518">
    <property type="component" value="Unassembled WGS sequence"/>
</dbReference>
<evidence type="ECO:0000256" key="2">
    <source>
        <dbReference type="ARBA" id="ARBA00001913"/>
    </source>
</evidence>
<dbReference type="Gene3D" id="3.30.1120.10">
    <property type="match status" value="1"/>
</dbReference>
<comment type="subunit">
    <text evidence="5">Homodimer.</text>
</comment>
<dbReference type="PANTHER" id="PTHR42693">
    <property type="entry name" value="ARYLSULFATASE FAMILY MEMBER"/>
    <property type="match status" value="1"/>
</dbReference>
<dbReference type="Gene3D" id="3.40.720.10">
    <property type="entry name" value="Alkaline Phosphatase, subunit A"/>
    <property type="match status" value="1"/>
</dbReference>
<dbReference type="EC" id="3.1.6.4" evidence="6"/>
<protein>
    <recommendedName>
        <fullName evidence="7">N-acetylgalactosamine-6-sulfatase</fullName>
        <ecNumber evidence="6">3.1.6.4</ecNumber>
    </recommendedName>
    <alternativeName>
        <fullName evidence="17">Chondroitinsulfatase</fullName>
    </alternativeName>
    <alternativeName>
        <fullName evidence="15">Galactose-6-sulfate sulfatase</fullName>
    </alternativeName>
    <alternativeName>
        <fullName evidence="16">N-acetylgalactosamine-6-sulfate sulfatase</fullName>
    </alternativeName>
</protein>
<sequence length="764" mass="82938">MGVPGVHVGFHSVLTHDRTVVAYVRGLCPARSRVAAGPPGCRVESGAALDGAPGSLEAKSAGPGTPTALFFMGWGDLGVYGEPSRETPNLDQMAAEGMLFPNFYSANPLCSPSRAALLTGRLPIRTGFYTTNAHARNAYTPQEIVGGIPSSEHLLPELLKGAGYVSKIVGKWHLGHRPQFHPLRHGFDEWFGAPNCHFGPYDNKARPNIPVYRDWEMVGRFYEEFPISLKTGEANLTQIYLQEALDFIKRQAGRRPFFLHWAIDATHAPVYASQPFLGTSQRGRYGDAVREIDDSVGKILALLRALGIGNSTFVFFTSDNGAALISAPRQGKCGSNGPFLCGKQTTFEGGMREPAIAWWPGHIPAGQVSHQLGSLMDLFTTSLSLAGLKPPSDREIDGLDLLPTILRGQLMDRPIFYYRGNTLMAVTVGSYKAHLWTWTNSWEEFQQAKLSRTLPGSGSPLNMAAWAGPARDGAVHLAGRPVAAALPSSSSCEGEPLPGGRTLTGLSASFVAGCGLLQLSVPLDGRGPFRMLCEERQACGRQLPRGRRHAVLSLQLQARAVPGTDLPLSLQGIDFCPGQNVSGVTTHTQEEHTKLPLVFHLGRDPGERYPLSPSCDKAPGCAHRQAWPPGLMDSPSQSSPPTQALMAAREQVQRWSERSDGPTPVLTRPFTVWPYWVRVFADEAEDSVLGPEEVTVGLVSAEYQEALRRVTPVIQQHQEALVPGQPQLNVCDRAAMNWAPPGCEKLGKCLTPPESVPEKCFWPH</sequence>
<name>L9KJF2_TUPCH</name>
<evidence type="ECO:0000259" key="18">
    <source>
        <dbReference type="Pfam" id="PF00884"/>
    </source>
</evidence>
<evidence type="ECO:0000256" key="11">
    <source>
        <dbReference type="ARBA" id="ARBA00022837"/>
    </source>
</evidence>
<accession>L9KJF2</accession>
<comment type="similarity">
    <text evidence="4">Belongs to the sulfatase family.</text>
</comment>
<dbReference type="GO" id="GO:0004065">
    <property type="term" value="F:arylsulfatase activity"/>
    <property type="evidence" value="ECO:0007669"/>
    <property type="project" value="TreeGrafter"/>
</dbReference>
<dbReference type="EMBL" id="KB320797">
    <property type="protein sequence ID" value="ELW62881.1"/>
    <property type="molecule type" value="Genomic_DNA"/>
</dbReference>
<dbReference type="GO" id="GO:0046872">
    <property type="term" value="F:metal ion binding"/>
    <property type="evidence" value="ECO:0007669"/>
    <property type="project" value="UniProtKB-KW"/>
</dbReference>
<dbReference type="InterPro" id="IPR024607">
    <property type="entry name" value="Sulfatase_CS"/>
</dbReference>
<dbReference type="FunCoup" id="L9KJF2">
    <property type="interactions" value="463"/>
</dbReference>
<dbReference type="InterPro" id="IPR050738">
    <property type="entry name" value="Sulfatase"/>
</dbReference>
<evidence type="ECO:0000256" key="9">
    <source>
        <dbReference type="ARBA" id="ARBA00022729"/>
    </source>
</evidence>
<keyword evidence="20" id="KW-1185">Reference proteome</keyword>
<dbReference type="STRING" id="246437.L9KJF2"/>
<comment type="subcellular location">
    <subcellularLocation>
        <location evidence="3">Lysosome</location>
    </subcellularLocation>
</comment>
<evidence type="ECO:0000313" key="19">
    <source>
        <dbReference type="EMBL" id="ELW62881.1"/>
    </source>
</evidence>
<keyword evidence="10" id="KW-0378">Hydrolase</keyword>
<evidence type="ECO:0000256" key="13">
    <source>
        <dbReference type="ARBA" id="ARBA00023180"/>
    </source>
</evidence>
<feature type="domain" description="Sulfatase N-terminal" evidence="18">
    <location>
        <begin position="72"/>
        <end position="387"/>
    </location>
</feature>
<dbReference type="InterPro" id="IPR000917">
    <property type="entry name" value="Sulfatase_N"/>
</dbReference>
<dbReference type="eggNOG" id="KOG3867">
    <property type="taxonomic scope" value="Eukaryota"/>
</dbReference>
<keyword evidence="9" id="KW-0732">Signal</keyword>
<gene>
    <name evidence="19" type="ORF">TREES_T100001694</name>
</gene>